<evidence type="ECO:0000313" key="1">
    <source>
        <dbReference type="EMBL" id="QSX74431.1"/>
    </source>
</evidence>
<dbReference type="RefSeq" id="WP_200608308.1">
    <property type="nucleotide sequence ID" value="NZ_CP071517.1"/>
</dbReference>
<gene>
    <name evidence="1" type="ORF">HIV01_014755</name>
</gene>
<dbReference type="NCBIfam" id="TIGR04509">
    <property type="entry name" value="mod_pep_NH_fam"/>
    <property type="match status" value="1"/>
</dbReference>
<evidence type="ECO:0000313" key="2">
    <source>
        <dbReference type="Proteomes" id="UP000663400"/>
    </source>
</evidence>
<dbReference type="EMBL" id="CP071517">
    <property type="protein sequence ID" value="QSX74431.1"/>
    <property type="molecule type" value="Genomic_DNA"/>
</dbReference>
<protein>
    <submittedName>
        <fullName evidence="1">NHLP-related RiPP peptide</fullName>
    </submittedName>
</protein>
<proteinExistence type="predicted"/>
<organism evidence="1 2">
    <name type="scientific">Lysobacter arenosi</name>
    <dbReference type="NCBI Taxonomy" id="2795387"/>
    <lineage>
        <taxon>Bacteria</taxon>
        <taxon>Pseudomonadati</taxon>
        <taxon>Pseudomonadota</taxon>
        <taxon>Gammaproteobacteria</taxon>
        <taxon>Lysobacterales</taxon>
        <taxon>Lysobacteraceae</taxon>
        <taxon>Lysobacter</taxon>
    </lineage>
</organism>
<dbReference type="InterPro" id="IPR030976">
    <property type="entry name" value="Mod_pep_NH_fam"/>
</dbReference>
<reference evidence="1 2" key="1">
    <citation type="submission" date="2021-02" db="EMBL/GenBank/DDBJ databases">
        <title>Lysobacter arenosi sp. nov., isolated from soil of gangwondo yeongwol, south Korea.</title>
        <authorList>
            <person name="Kim K.R."/>
            <person name="Kim K.H."/>
            <person name="Jeon C.O."/>
        </authorList>
    </citation>
    <scope>NUCLEOTIDE SEQUENCE [LARGE SCALE GENOMIC DNA]</scope>
    <source>
        <strain evidence="1 2">R7</strain>
    </source>
</reference>
<sequence length="114" mass="12302">MNEALTTPLDPAIADRLLDLLSTDDDFRAQFQRDHLGALRTLGYESPSPGQMTACGLVLASAPEPFRDCKVTDLAPKEAIAAARGEIMAMLLRGLNQTTPRLDAGTDTSGFVRR</sequence>
<keyword evidence="2" id="KW-1185">Reference proteome</keyword>
<dbReference type="Proteomes" id="UP000663400">
    <property type="component" value="Chromosome"/>
</dbReference>
<name>A0ABX7RAK9_9GAMM</name>
<accession>A0ABX7RAK9</accession>